<dbReference type="OrthoDB" id="391988at2759"/>
<dbReference type="eggNOG" id="ENOG502RQ8U">
    <property type="taxonomic scope" value="Eukaryota"/>
</dbReference>
<dbReference type="GeneID" id="18795963"/>
<dbReference type="GO" id="GO:0005525">
    <property type="term" value="F:GTP binding"/>
    <property type="evidence" value="ECO:0007669"/>
    <property type="project" value="InterPro"/>
</dbReference>
<dbReference type="InterPro" id="IPR006073">
    <property type="entry name" value="GTP-bd"/>
</dbReference>
<dbReference type="CDD" id="cd00882">
    <property type="entry name" value="Ras_like_GTPase"/>
    <property type="match status" value="1"/>
</dbReference>
<dbReference type="RefSeq" id="XP_007311672.1">
    <property type="nucleotide sequence ID" value="XM_007311610.1"/>
</dbReference>
<feature type="domain" description="G" evidence="2">
    <location>
        <begin position="29"/>
        <end position="155"/>
    </location>
</feature>
<organism evidence="3 4">
    <name type="scientific">Stereum hirsutum (strain FP-91666)</name>
    <name type="common">White-rot fungus</name>
    <dbReference type="NCBI Taxonomy" id="721885"/>
    <lineage>
        <taxon>Eukaryota</taxon>
        <taxon>Fungi</taxon>
        <taxon>Dikarya</taxon>
        <taxon>Basidiomycota</taxon>
        <taxon>Agaricomycotina</taxon>
        <taxon>Agaricomycetes</taxon>
        <taxon>Russulales</taxon>
        <taxon>Stereaceae</taxon>
        <taxon>Stereum</taxon>
    </lineage>
</organism>
<gene>
    <name evidence="3" type="ORF">STEHIDRAFT_116690</name>
</gene>
<proteinExistence type="predicted"/>
<keyword evidence="1" id="KW-0472">Membrane</keyword>
<evidence type="ECO:0000259" key="2">
    <source>
        <dbReference type="Pfam" id="PF01926"/>
    </source>
</evidence>
<keyword evidence="1" id="KW-1133">Transmembrane helix</keyword>
<name>R7RVR0_STEHR</name>
<dbReference type="Pfam" id="PF01926">
    <property type="entry name" value="MMR_HSR1"/>
    <property type="match status" value="1"/>
</dbReference>
<dbReference type="EMBL" id="JH687407">
    <property type="protein sequence ID" value="EIM79219.1"/>
    <property type="molecule type" value="Genomic_DNA"/>
</dbReference>
<dbReference type="KEGG" id="shs:STEHIDRAFT_116690"/>
<evidence type="ECO:0000256" key="1">
    <source>
        <dbReference type="SAM" id="Phobius"/>
    </source>
</evidence>
<dbReference type="SUPFAM" id="SSF52540">
    <property type="entry name" value="P-loop containing nucleoside triphosphate hydrolases"/>
    <property type="match status" value="1"/>
</dbReference>
<accession>R7RVR0</accession>
<keyword evidence="4" id="KW-1185">Reference proteome</keyword>
<sequence>MASTEEVLTFEGELESTVDDILNTCEKFRILVVGRSGVGKSHLVNAVFGAQYTVVQHGRTAGSSDIRCEIQSEQNPRLILHDSQGFSHGDAANFETVKKFIHERSSMPETKDRLHAIWLCTTTPAYGEPLLEIGDEEILRLQKDIGVPIIVVLTKFDQLVTSLMPPAQEEDLYGDVEEGWDMNDGESDLSSDPATPVAQVAPIDKSILSLGHAKLQEFVTSEEKLNGFPWVAISVHPNYADTLDELIETTRGCIDQSVRVLWAITQQKSTGMKIRASIDVGKQRYWRGLSTAVKLPGRSLDKWLAVVHKEIVQLWGLYDPDKARDSLPLILAPASKITTATISALQADLVEKRSGILQHVSAGTITTVAGIVSGIVPPAAPFAMPIAVGLVFATWVYEAVAVTIDIDGIASSPAILRGMMGYIVDLTIVMQSLFLLMQARREASKSTLVTKELFELALRSYTHNVAHSPSSAHDAIRSFATRSKAFKSQEVIKEVERLIEVYRFQPSERFVTEAKGSVGSETSMTN</sequence>
<evidence type="ECO:0000313" key="4">
    <source>
        <dbReference type="Proteomes" id="UP000053927"/>
    </source>
</evidence>
<keyword evidence="1" id="KW-0812">Transmembrane</keyword>
<dbReference type="Proteomes" id="UP000053927">
    <property type="component" value="Unassembled WGS sequence"/>
</dbReference>
<reference evidence="4" key="1">
    <citation type="journal article" date="2012" name="Science">
        <title>The Paleozoic origin of enzymatic lignin decomposition reconstructed from 31 fungal genomes.</title>
        <authorList>
            <person name="Floudas D."/>
            <person name="Binder M."/>
            <person name="Riley R."/>
            <person name="Barry K."/>
            <person name="Blanchette R.A."/>
            <person name="Henrissat B."/>
            <person name="Martinez A.T."/>
            <person name="Otillar R."/>
            <person name="Spatafora J.W."/>
            <person name="Yadav J.S."/>
            <person name="Aerts A."/>
            <person name="Benoit I."/>
            <person name="Boyd A."/>
            <person name="Carlson A."/>
            <person name="Copeland A."/>
            <person name="Coutinho P.M."/>
            <person name="de Vries R.P."/>
            <person name="Ferreira P."/>
            <person name="Findley K."/>
            <person name="Foster B."/>
            <person name="Gaskell J."/>
            <person name="Glotzer D."/>
            <person name="Gorecki P."/>
            <person name="Heitman J."/>
            <person name="Hesse C."/>
            <person name="Hori C."/>
            <person name="Igarashi K."/>
            <person name="Jurgens J.A."/>
            <person name="Kallen N."/>
            <person name="Kersten P."/>
            <person name="Kohler A."/>
            <person name="Kuees U."/>
            <person name="Kumar T.K.A."/>
            <person name="Kuo A."/>
            <person name="LaButti K."/>
            <person name="Larrondo L.F."/>
            <person name="Lindquist E."/>
            <person name="Ling A."/>
            <person name="Lombard V."/>
            <person name="Lucas S."/>
            <person name="Lundell T."/>
            <person name="Martin R."/>
            <person name="McLaughlin D.J."/>
            <person name="Morgenstern I."/>
            <person name="Morin E."/>
            <person name="Murat C."/>
            <person name="Nagy L.G."/>
            <person name="Nolan M."/>
            <person name="Ohm R.A."/>
            <person name="Patyshakuliyeva A."/>
            <person name="Rokas A."/>
            <person name="Ruiz-Duenas F.J."/>
            <person name="Sabat G."/>
            <person name="Salamov A."/>
            <person name="Samejima M."/>
            <person name="Schmutz J."/>
            <person name="Slot J.C."/>
            <person name="St John F."/>
            <person name="Stenlid J."/>
            <person name="Sun H."/>
            <person name="Sun S."/>
            <person name="Syed K."/>
            <person name="Tsang A."/>
            <person name="Wiebenga A."/>
            <person name="Young D."/>
            <person name="Pisabarro A."/>
            <person name="Eastwood D.C."/>
            <person name="Martin F."/>
            <person name="Cullen D."/>
            <person name="Grigoriev I.V."/>
            <person name="Hibbett D.S."/>
        </authorList>
    </citation>
    <scope>NUCLEOTIDE SEQUENCE [LARGE SCALE GENOMIC DNA]</scope>
    <source>
        <strain evidence="4">FP-91666</strain>
    </source>
</reference>
<dbReference type="InterPro" id="IPR027417">
    <property type="entry name" value="P-loop_NTPase"/>
</dbReference>
<feature type="transmembrane region" description="Helical" evidence="1">
    <location>
        <begin position="419"/>
        <end position="437"/>
    </location>
</feature>
<dbReference type="AlphaFoldDB" id="R7RVR0"/>
<protein>
    <recommendedName>
        <fullName evidence="2">G domain-containing protein</fullName>
    </recommendedName>
</protein>
<dbReference type="Gene3D" id="3.40.50.300">
    <property type="entry name" value="P-loop containing nucleotide triphosphate hydrolases"/>
    <property type="match status" value="1"/>
</dbReference>
<dbReference type="OMA" id="FRTIHED"/>
<evidence type="ECO:0000313" key="3">
    <source>
        <dbReference type="EMBL" id="EIM79219.1"/>
    </source>
</evidence>